<dbReference type="GO" id="GO:0010181">
    <property type="term" value="F:FMN binding"/>
    <property type="evidence" value="ECO:0007669"/>
    <property type="project" value="UniProtKB-UniRule"/>
</dbReference>
<dbReference type="EMBL" id="WBUI01000006">
    <property type="protein sequence ID" value="KAB2933254.1"/>
    <property type="molecule type" value="Genomic_DNA"/>
</dbReference>
<dbReference type="InterPro" id="IPR000659">
    <property type="entry name" value="Pyridox_Oxase"/>
</dbReference>
<feature type="binding site" evidence="5">
    <location>
        <position position="112"/>
    </location>
    <ligand>
        <name>substrate</name>
    </ligand>
</feature>
<dbReference type="AlphaFoldDB" id="A0A833LZ70"/>
<comment type="pathway">
    <text evidence="5">Cofactor metabolism; pyridoxal 5'-phosphate salvage; pyridoxal 5'-phosphate from pyridoxine 5'-phosphate: step 1/1.</text>
</comment>
<sequence length="200" mass="23222">MKIPEREHPADLFQEWLDAAIADEGKEMATAMSLSTLDDDGIPDSRMVLLKDADRQGFVFYTNLESRKGRQLRRHPFAALCFHWKGLGRQVRIRGPVEPVTEAEADAYFRSRARESRIGAWASKQSEALEDNFALEKRVALFTAKYAIGEIPRPPHWSGYRVKPTRIEFWMNRPFRLHERLVYEPDTTIASGWKTERLYP</sequence>
<feature type="binding site" evidence="5 6">
    <location>
        <position position="90"/>
    </location>
    <ligand>
        <name>FMN</name>
        <dbReference type="ChEBI" id="CHEBI:58210"/>
    </ligand>
</feature>
<feature type="binding site" evidence="5 6">
    <location>
        <position position="67"/>
    </location>
    <ligand>
        <name>FMN</name>
        <dbReference type="ChEBI" id="CHEBI:58210"/>
    </ligand>
</feature>
<comment type="catalytic activity">
    <reaction evidence="5">
        <text>pyridoxamine 5'-phosphate + O2 + H2O = pyridoxal 5'-phosphate + H2O2 + NH4(+)</text>
        <dbReference type="Rhea" id="RHEA:15817"/>
        <dbReference type="ChEBI" id="CHEBI:15377"/>
        <dbReference type="ChEBI" id="CHEBI:15379"/>
        <dbReference type="ChEBI" id="CHEBI:16240"/>
        <dbReference type="ChEBI" id="CHEBI:28938"/>
        <dbReference type="ChEBI" id="CHEBI:58451"/>
        <dbReference type="ChEBI" id="CHEBI:597326"/>
        <dbReference type="EC" id="1.4.3.5"/>
    </reaction>
</comment>
<feature type="binding site" evidence="5">
    <location>
        <begin position="176"/>
        <end position="178"/>
    </location>
    <ligand>
        <name>substrate</name>
    </ligand>
</feature>
<evidence type="ECO:0000256" key="3">
    <source>
        <dbReference type="ARBA" id="ARBA00022643"/>
    </source>
</evidence>
<evidence type="ECO:0000256" key="5">
    <source>
        <dbReference type="HAMAP-Rule" id="MF_01629"/>
    </source>
</evidence>
<dbReference type="Pfam" id="PF01243">
    <property type="entry name" value="PNPOx_N"/>
    <property type="match status" value="1"/>
</dbReference>
<comment type="cofactor">
    <cofactor evidence="5 6">
        <name>FMN</name>
        <dbReference type="ChEBI" id="CHEBI:58210"/>
    </cofactor>
    <text evidence="5 6">Binds 1 FMN per subunit.</text>
</comment>
<evidence type="ECO:0000313" key="9">
    <source>
        <dbReference type="EMBL" id="KAB2933254.1"/>
    </source>
</evidence>
<comment type="pathway">
    <text evidence="5">Cofactor metabolism; pyridoxal 5'-phosphate salvage; pyridoxal 5'-phosphate from pyridoxamine 5'-phosphate: step 1/1.</text>
</comment>
<dbReference type="PANTHER" id="PTHR10851:SF0">
    <property type="entry name" value="PYRIDOXINE-5'-PHOSPHATE OXIDASE"/>
    <property type="match status" value="1"/>
</dbReference>
<gene>
    <name evidence="5 9" type="primary">pdxH</name>
    <name evidence="9" type="ORF">F9K24_07860</name>
</gene>
<dbReference type="Proteomes" id="UP000460298">
    <property type="component" value="Unassembled WGS sequence"/>
</dbReference>
<comment type="similarity">
    <text evidence="1 5">Belongs to the pyridoxamine 5'-phosphate oxidase family.</text>
</comment>
<keyword evidence="3 5" id="KW-0288">FMN</keyword>
<proteinExistence type="inferred from homology"/>
<dbReference type="Gene3D" id="2.30.110.10">
    <property type="entry name" value="Electron Transport, Fmn-binding Protein, Chain A"/>
    <property type="match status" value="1"/>
</dbReference>
<evidence type="ECO:0000256" key="4">
    <source>
        <dbReference type="ARBA" id="ARBA00023002"/>
    </source>
</evidence>
<feature type="binding site" evidence="5 6">
    <location>
        <position position="170"/>
    </location>
    <ligand>
        <name>FMN</name>
        <dbReference type="ChEBI" id="CHEBI:58210"/>
    </ligand>
</feature>
<comment type="caution">
    <text evidence="9">The sequence shown here is derived from an EMBL/GenBank/DDBJ whole genome shotgun (WGS) entry which is preliminary data.</text>
</comment>
<evidence type="ECO:0000256" key="6">
    <source>
        <dbReference type="PIRSR" id="PIRSR000190-2"/>
    </source>
</evidence>
<evidence type="ECO:0000259" key="8">
    <source>
        <dbReference type="Pfam" id="PF10590"/>
    </source>
</evidence>
<evidence type="ECO:0000256" key="2">
    <source>
        <dbReference type="ARBA" id="ARBA00022630"/>
    </source>
</evidence>
<reference evidence="9 10" key="1">
    <citation type="submission" date="2019-10" db="EMBL/GenBank/DDBJ databases">
        <title>Extracellular Electron Transfer in a Candidatus Methanoperedens spp. Enrichment Culture.</title>
        <authorList>
            <person name="Berger S."/>
            <person name="Rangel Shaw D."/>
            <person name="Berben T."/>
            <person name="In 'T Zandt M."/>
            <person name="Frank J."/>
            <person name="Reimann J."/>
            <person name="Jetten M.S.M."/>
            <person name="Welte C.U."/>
        </authorList>
    </citation>
    <scope>NUCLEOTIDE SEQUENCE [LARGE SCALE GENOMIC DNA]</scope>
    <source>
        <strain evidence="9">SB12</strain>
    </source>
</reference>
<feature type="binding site" evidence="5">
    <location>
        <position position="116"/>
    </location>
    <ligand>
        <name>substrate</name>
    </ligand>
</feature>
<dbReference type="PIRSF" id="PIRSF000190">
    <property type="entry name" value="Pyd_amn-ph_oxd"/>
    <property type="match status" value="1"/>
</dbReference>
<dbReference type="GO" id="GO:0008615">
    <property type="term" value="P:pyridoxine biosynthetic process"/>
    <property type="evidence" value="ECO:0007669"/>
    <property type="project" value="UniProtKB-UniRule"/>
</dbReference>
<feature type="binding site" evidence="5 6">
    <location>
        <begin position="46"/>
        <end position="51"/>
    </location>
    <ligand>
        <name>FMN</name>
        <dbReference type="ChEBI" id="CHEBI:58210"/>
    </ligand>
</feature>
<evidence type="ECO:0000313" key="10">
    <source>
        <dbReference type="Proteomes" id="UP000460298"/>
    </source>
</evidence>
<accession>A0A833LZ70</accession>
<organism evidence="9 10">
    <name type="scientific">Leptonema illini</name>
    <dbReference type="NCBI Taxonomy" id="183"/>
    <lineage>
        <taxon>Bacteria</taxon>
        <taxon>Pseudomonadati</taxon>
        <taxon>Spirochaetota</taxon>
        <taxon>Spirochaetia</taxon>
        <taxon>Leptospirales</taxon>
        <taxon>Leptospiraceae</taxon>
        <taxon>Leptonema</taxon>
    </lineage>
</organism>
<dbReference type="InterPro" id="IPR012349">
    <property type="entry name" value="Split_barrel_FMN-bd"/>
</dbReference>
<evidence type="ECO:0000256" key="1">
    <source>
        <dbReference type="ARBA" id="ARBA00007301"/>
    </source>
</evidence>
<dbReference type="InterPro" id="IPR011576">
    <property type="entry name" value="Pyridox_Oxase_N"/>
</dbReference>
<dbReference type="NCBIfam" id="TIGR00558">
    <property type="entry name" value="pdxH"/>
    <property type="match status" value="1"/>
</dbReference>
<dbReference type="Pfam" id="PF10590">
    <property type="entry name" value="PNP_phzG_C"/>
    <property type="match status" value="1"/>
</dbReference>
<feature type="binding site" evidence="5 6">
    <location>
        <begin position="61"/>
        <end position="62"/>
    </location>
    <ligand>
        <name>FMN</name>
        <dbReference type="ChEBI" id="CHEBI:58210"/>
    </ligand>
</feature>
<keyword evidence="5" id="KW-0664">Pyridoxine biosynthesis</keyword>
<dbReference type="HAMAP" id="MF_01629">
    <property type="entry name" value="PdxH"/>
    <property type="match status" value="1"/>
</dbReference>
<feature type="binding site" evidence="5 6">
    <location>
        <begin position="125"/>
        <end position="126"/>
    </location>
    <ligand>
        <name>FMN</name>
        <dbReference type="ChEBI" id="CHEBI:58210"/>
    </ligand>
</feature>
<dbReference type="UniPathway" id="UPA01068">
    <property type="reaction ID" value="UER00304"/>
</dbReference>
<dbReference type="NCBIfam" id="NF004231">
    <property type="entry name" value="PRK05679.1"/>
    <property type="match status" value="1"/>
</dbReference>
<name>A0A833LZ70_9LEPT</name>
<feature type="binding site" evidence="5 6">
    <location>
        <position position="68"/>
    </location>
    <ligand>
        <name>FMN</name>
        <dbReference type="ChEBI" id="CHEBI:58210"/>
    </ligand>
</feature>
<dbReference type="PANTHER" id="PTHR10851">
    <property type="entry name" value="PYRIDOXINE-5-PHOSPHATE OXIDASE"/>
    <property type="match status" value="1"/>
</dbReference>
<feature type="binding site" evidence="5">
    <location>
        <position position="51"/>
    </location>
    <ligand>
        <name>substrate</name>
    </ligand>
</feature>
<comment type="function">
    <text evidence="5">Catalyzes the oxidation of either pyridoxine 5'-phosphate (PNP) or pyridoxamine 5'-phosphate (PMP) into pyridoxal 5'-phosphate (PLP).</text>
</comment>
<dbReference type="InterPro" id="IPR019740">
    <property type="entry name" value="Pyridox_Oxase_CS"/>
</dbReference>
<protein>
    <recommendedName>
        <fullName evidence="5">Pyridoxine/pyridoxamine 5'-phosphate oxidase</fullName>
        <ecNumber evidence="5">1.4.3.5</ecNumber>
    </recommendedName>
    <alternativeName>
        <fullName evidence="5">PNP/PMP oxidase</fullName>
        <shortName evidence="5">PNPOx</shortName>
    </alternativeName>
    <alternativeName>
        <fullName evidence="5">Pyridoxal 5'-phosphate synthase</fullName>
    </alternativeName>
</protein>
<dbReference type="GO" id="GO:0004733">
    <property type="term" value="F:pyridoxamine phosphate oxidase activity"/>
    <property type="evidence" value="ECO:0007669"/>
    <property type="project" value="UniProtKB-UniRule"/>
</dbReference>
<dbReference type="PROSITE" id="PS01064">
    <property type="entry name" value="PYRIDOX_OXIDASE"/>
    <property type="match status" value="1"/>
</dbReference>
<keyword evidence="4 5" id="KW-0560">Oxidoreductase</keyword>
<dbReference type="InterPro" id="IPR019576">
    <property type="entry name" value="Pyridoxamine_oxidase_dimer_C"/>
</dbReference>
<comment type="catalytic activity">
    <reaction evidence="5">
        <text>pyridoxine 5'-phosphate + O2 = pyridoxal 5'-phosphate + H2O2</text>
        <dbReference type="Rhea" id="RHEA:15149"/>
        <dbReference type="ChEBI" id="CHEBI:15379"/>
        <dbReference type="ChEBI" id="CHEBI:16240"/>
        <dbReference type="ChEBI" id="CHEBI:58589"/>
        <dbReference type="ChEBI" id="CHEBI:597326"/>
        <dbReference type="EC" id="1.4.3.5"/>
    </reaction>
</comment>
<dbReference type="SUPFAM" id="SSF50475">
    <property type="entry name" value="FMN-binding split barrel"/>
    <property type="match status" value="1"/>
</dbReference>
<feature type="binding site" evidence="5">
    <location>
        <position position="108"/>
    </location>
    <ligand>
        <name>substrate</name>
    </ligand>
</feature>
<evidence type="ECO:0000259" key="7">
    <source>
        <dbReference type="Pfam" id="PF01243"/>
    </source>
</evidence>
<feature type="domain" description="Pyridoxamine 5'-phosphate oxidase N-terminal" evidence="7">
    <location>
        <begin position="26"/>
        <end position="140"/>
    </location>
</feature>
<feature type="domain" description="Pyridoxine 5'-phosphate oxidase dimerisation C-terminal" evidence="8">
    <location>
        <begin position="157"/>
        <end position="200"/>
    </location>
</feature>
<comment type="subunit">
    <text evidence="5">Homodimer.</text>
</comment>
<dbReference type="EC" id="1.4.3.5" evidence="5"/>
<keyword evidence="2 5" id="KW-0285">Flavoprotein</keyword>
<feature type="binding site" evidence="5 6">
    <location>
        <position position="180"/>
    </location>
    <ligand>
        <name>FMN</name>
        <dbReference type="ChEBI" id="CHEBI:58210"/>
    </ligand>
</feature>